<dbReference type="OrthoDB" id="9808602at2"/>
<dbReference type="SUPFAM" id="SSF53756">
    <property type="entry name" value="UDP-Glycosyltransferase/glycogen phosphorylase"/>
    <property type="match status" value="1"/>
</dbReference>
<gene>
    <name evidence="1" type="ORF">PSRA_0163</name>
</gene>
<dbReference type="Gene3D" id="3.40.50.2000">
    <property type="entry name" value="Glycogen Phosphorylase B"/>
    <property type="match status" value="1"/>
</dbReference>
<name>A0A261F359_9BIFI</name>
<keyword evidence="2" id="KW-1185">Reference proteome</keyword>
<evidence type="ECO:0000313" key="2">
    <source>
        <dbReference type="Proteomes" id="UP000216725"/>
    </source>
</evidence>
<dbReference type="AlphaFoldDB" id="A0A261F359"/>
<dbReference type="RefSeq" id="WP_094659961.1">
    <property type="nucleotide sequence ID" value="NZ_MWWR01000002.1"/>
</dbReference>
<sequence length="424" mass="47085">MRVAIVTHSSTFESRAEAVARFFEDRGDTVTRIFSDFDHHAKATVSRSLPDHVFLHLRPFRRNLSVRRMTSIRRFAKDAGAWIDARMRGSEPFDLLWFLLPANSFAPVADDLHRRYDVPVVFDIIDLWPESLPVRGLSWTPPVRMWRSLRDRHLGCACQIFTECDRYREVLDLPEDRTTTLYWYKSTDGIDPQPVPAIDLGSAGPGANEPGDVASDVAPPTGLRADAAWRDMSDGTPLRIAYLGAVNNIIDIPLIADLLGAMARRHPLELHVIGAGEHLDDFVAAVRSHSVPVVSHGAIYDERTKNAILGDCAYGINIMKPTVTVGLSMKSIDYLYCGLPLLNTIGGDTWNLVESQGIGVNVDRDDVPDAADFAIAEALNPVSAPSMHESAYACYRELFTQERFRAVLADAMERHIGIPARAQA</sequence>
<reference evidence="1 2" key="1">
    <citation type="journal article" date="2017" name="BMC Genomics">
        <title>Comparative genomic and phylogenomic analyses of the Bifidobacteriaceae family.</title>
        <authorList>
            <person name="Lugli G.A."/>
            <person name="Milani C."/>
            <person name="Turroni F."/>
            <person name="Duranti S."/>
            <person name="Mancabelli L."/>
            <person name="Mangifesta M."/>
            <person name="Ferrario C."/>
            <person name="Modesto M."/>
            <person name="Mattarelli P."/>
            <person name="Jiri K."/>
            <person name="van Sinderen D."/>
            <person name="Ventura M."/>
        </authorList>
    </citation>
    <scope>NUCLEOTIDE SEQUENCE [LARGE SCALE GENOMIC DNA]</scope>
    <source>
        <strain evidence="1 2">DSM 24742</strain>
    </source>
</reference>
<proteinExistence type="predicted"/>
<accession>A0A261F359</accession>
<comment type="caution">
    <text evidence="1">The sequence shown here is derived from an EMBL/GenBank/DDBJ whole genome shotgun (WGS) entry which is preliminary data.</text>
</comment>
<dbReference type="Proteomes" id="UP000216725">
    <property type="component" value="Unassembled WGS sequence"/>
</dbReference>
<evidence type="ECO:0000313" key="1">
    <source>
        <dbReference type="EMBL" id="OZG53356.1"/>
    </source>
</evidence>
<evidence type="ECO:0008006" key="3">
    <source>
        <dbReference type="Google" id="ProtNLM"/>
    </source>
</evidence>
<organism evidence="1 2">
    <name type="scientific">Pseudoscardovia radai</name>
    <dbReference type="NCBI Taxonomy" id="987066"/>
    <lineage>
        <taxon>Bacteria</taxon>
        <taxon>Bacillati</taxon>
        <taxon>Actinomycetota</taxon>
        <taxon>Actinomycetes</taxon>
        <taxon>Bifidobacteriales</taxon>
        <taxon>Bifidobacteriaceae</taxon>
        <taxon>Pseudoscardovia</taxon>
    </lineage>
</organism>
<protein>
    <recommendedName>
        <fullName evidence="3">Glycosyltransferase</fullName>
    </recommendedName>
</protein>
<dbReference type="EMBL" id="MWWR01000002">
    <property type="protein sequence ID" value="OZG53356.1"/>
    <property type="molecule type" value="Genomic_DNA"/>
</dbReference>